<dbReference type="RefSeq" id="WP_173053142.1">
    <property type="nucleotide sequence ID" value="NZ_BAABGO010000003.1"/>
</dbReference>
<keyword evidence="3" id="KW-1185">Reference proteome</keyword>
<gene>
    <name evidence="2" type="ORF">Phou_004800</name>
</gene>
<sequence>MIAVETALRKHPDVIDVASRVTDGPPARRIVAVAAQVHCAPIDLRDHVWDTVAEPDLPDVLVVLPRLPRADDGSPQLNWDAVASGEGCSFVPLATGTERAIGEIWAEVLGRTRISAEDDFLSLGGDSMTATLLLDLTNDRLGTTLTFDELLAVRDLRELARSIDARR</sequence>
<comment type="caution">
    <text evidence="2">The sequence shown here is derived from an EMBL/GenBank/DDBJ whole genome shotgun (WGS) entry which is preliminary data.</text>
</comment>
<reference evidence="2 3" key="1">
    <citation type="submission" date="2020-03" db="EMBL/GenBank/DDBJ databases">
        <title>Whole genome shotgun sequence of Phytohabitans houttuyneae NBRC 108639.</title>
        <authorList>
            <person name="Komaki H."/>
            <person name="Tamura T."/>
        </authorList>
    </citation>
    <scope>NUCLEOTIDE SEQUENCE [LARGE SCALE GENOMIC DNA]</scope>
    <source>
        <strain evidence="2 3">NBRC 108639</strain>
    </source>
</reference>
<dbReference type="Gene3D" id="1.10.1200.10">
    <property type="entry name" value="ACP-like"/>
    <property type="match status" value="1"/>
</dbReference>
<dbReference type="PANTHER" id="PTHR45527">
    <property type="entry name" value="NONRIBOSOMAL PEPTIDE SYNTHETASE"/>
    <property type="match status" value="1"/>
</dbReference>
<evidence type="ECO:0000259" key="1">
    <source>
        <dbReference type="PROSITE" id="PS50075"/>
    </source>
</evidence>
<dbReference type="GO" id="GO:0031177">
    <property type="term" value="F:phosphopantetheine binding"/>
    <property type="evidence" value="ECO:0007669"/>
    <property type="project" value="TreeGrafter"/>
</dbReference>
<dbReference type="Pfam" id="PF00550">
    <property type="entry name" value="PP-binding"/>
    <property type="match status" value="1"/>
</dbReference>
<dbReference type="PANTHER" id="PTHR45527:SF1">
    <property type="entry name" value="FATTY ACID SYNTHASE"/>
    <property type="match status" value="1"/>
</dbReference>
<dbReference type="Proteomes" id="UP000482800">
    <property type="component" value="Unassembled WGS sequence"/>
</dbReference>
<dbReference type="InterPro" id="IPR036736">
    <property type="entry name" value="ACP-like_sf"/>
</dbReference>
<dbReference type="AlphaFoldDB" id="A0A6V8JYD3"/>
<feature type="domain" description="Carrier" evidence="1">
    <location>
        <begin position="92"/>
        <end position="167"/>
    </location>
</feature>
<accession>A0A6V8JYD3</accession>
<dbReference type="GO" id="GO:0044550">
    <property type="term" value="P:secondary metabolite biosynthetic process"/>
    <property type="evidence" value="ECO:0007669"/>
    <property type="project" value="TreeGrafter"/>
</dbReference>
<dbReference type="PROSITE" id="PS50075">
    <property type="entry name" value="CARRIER"/>
    <property type="match status" value="1"/>
</dbReference>
<evidence type="ECO:0000313" key="3">
    <source>
        <dbReference type="Proteomes" id="UP000482800"/>
    </source>
</evidence>
<dbReference type="GO" id="GO:0005737">
    <property type="term" value="C:cytoplasm"/>
    <property type="evidence" value="ECO:0007669"/>
    <property type="project" value="TreeGrafter"/>
</dbReference>
<dbReference type="InterPro" id="IPR009081">
    <property type="entry name" value="PP-bd_ACP"/>
</dbReference>
<reference evidence="2 3" key="2">
    <citation type="submission" date="2020-03" db="EMBL/GenBank/DDBJ databases">
        <authorList>
            <person name="Ichikawa N."/>
            <person name="Kimura A."/>
            <person name="Kitahashi Y."/>
            <person name="Uohara A."/>
        </authorList>
    </citation>
    <scope>NUCLEOTIDE SEQUENCE [LARGE SCALE GENOMIC DNA]</scope>
    <source>
        <strain evidence="2 3">NBRC 108639</strain>
    </source>
</reference>
<proteinExistence type="predicted"/>
<dbReference type="SUPFAM" id="SSF47336">
    <property type="entry name" value="ACP-like"/>
    <property type="match status" value="1"/>
</dbReference>
<name>A0A6V8JYD3_9ACTN</name>
<dbReference type="SUPFAM" id="SSF56801">
    <property type="entry name" value="Acetyl-CoA synthetase-like"/>
    <property type="match status" value="1"/>
</dbReference>
<dbReference type="GO" id="GO:0043041">
    <property type="term" value="P:amino acid activation for nonribosomal peptide biosynthetic process"/>
    <property type="evidence" value="ECO:0007669"/>
    <property type="project" value="TreeGrafter"/>
</dbReference>
<organism evidence="2 3">
    <name type="scientific">Phytohabitans houttuyneae</name>
    <dbReference type="NCBI Taxonomy" id="1076126"/>
    <lineage>
        <taxon>Bacteria</taxon>
        <taxon>Bacillati</taxon>
        <taxon>Actinomycetota</taxon>
        <taxon>Actinomycetes</taxon>
        <taxon>Micromonosporales</taxon>
        <taxon>Micromonosporaceae</taxon>
    </lineage>
</organism>
<evidence type="ECO:0000313" key="2">
    <source>
        <dbReference type="EMBL" id="GFJ76300.1"/>
    </source>
</evidence>
<dbReference type="EMBL" id="BLPF01000001">
    <property type="protein sequence ID" value="GFJ76300.1"/>
    <property type="molecule type" value="Genomic_DNA"/>
</dbReference>
<protein>
    <recommendedName>
        <fullName evidence="1">Carrier domain-containing protein</fullName>
    </recommendedName>
</protein>